<gene>
    <name evidence="2" type="ORF">LI90_286</name>
</gene>
<dbReference type="AlphaFoldDB" id="A0A132MLN8"/>
<proteinExistence type="predicted"/>
<dbReference type="PATRIC" id="fig|1469144.10.peg.366"/>
<organism evidence="2 3">
    <name type="scientific">Carbonactinospora thermoautotrophica</name>
    <dbReference type="NCBI Taxonomy" id="1469144"/>
    <lineage>
        <taxon>Bacteria</taxon>
        <taxon>Bacillati</taxon>
        <taxon>Actinomycetota</taxon>
        <taxon>Actinomycetes</taxon>
        <taxon>Kitasatosporales</taxon>
        <taxon>Carbonactinosporaceae</taxon>
        <taxon>Carbonactinospora</taxon>
    </lineage>
</organism>
<dbReference type="EMBL" id="LAXD01000001">
    <property type="protein sequence ID" value="KWW98659.1"/>
    <property type="molecule type" value="Genomic_DNA"/>
</dbReference>
<name>A0A132MLN8_9ACTN</name>
<dbReference type="STRING" id="1469144.LI90_286"/>
<comment type="caution">
    <text evidence="2">The sequence shown here is derived from an EMBL/GenBank/DDBJ whole genome shotgun (WGS) entry which is preliminary data.</text>
</comment>
<dbReference type="Proteomes" id="UP000070188">
    <property type="component" value="Unassembled WGS sequence"/>
</dbReference>
<feature type="region of interest" description="Disordered" evidence="1">
    <location>
        <begin position="34"/>
        <end position="93"/>
    </location>
</feature>
<accession>A0A132MLN8</accession>
<evidence type="ECO:0000256" key="1">
    <source>
        <dbReference type="SAM" id="MobiDB-lite"/>
    </source>
</evidence>
<evidence type="ECO:0000313" key="3">
    <source>
        <dbReference type="Proteomes" id="UP000070188"/>
    </source>
</evidence>
<protein>
    <submittedName>
        <fullName evidence="2">Transposase IS4 family protein</fullName>
    </submittedName>
</protein>
<reference evidence="3" key="1">
    <citation type="submission" date="2015-04" db="EMBL/GenBank/DDBJ databases">
        <title>Physiological reanalysis, assessment of diazotrophy, and genome sequences of multiple isolates of Streptomyces thermoautotrophicus.</title>
        <authorList>
            <person name="MacKellar D.C."/>
            <person name="Lieber L."/>
            <person name="Norman J."/>
            <person name="Bolger A."/>
            <person name="Tobin C."/>
            <person name="Murray J.W."/>
            <person name="Chang R."/>
            <person name="Ford T."/>
            <person name="Nguyen P.Q."/>
            <person name="Woodward J."/>
            <person name="Permingeat H."/>
            <person name="Joshi N.S."/>
            <person name="Silver P.A."/>
            <person name="Usadel B."/>
            <person name="Rutherford A.W."/>
            <person name="Friesen M."/>
            <person name="Prell J."/>
        </authorList>
    </citation>
    <scope>NUCLEOTIDE SEQUENCE [LARGE SCALE GENOMIC DNA]</scope>
    <source>
        <strain evidence="3">H1</strain>
    </source>
</reference>
<sequence>MPTRDRTVAERSKNYRYSTNLRVAIDANTRLVVAVGDPQQGNRNDSPGLSGVRHRPGPGEAGGDGRRRLPGQPGRDHLLPQAPRDGTPLPGWQEDLNAVHRSVRARIEHTLARMKCWKIPRDYRRRAHTLRDTAAGIAFLYDLALAG</sequence>
<evidence type="ECO:0000313" key="2">
    <source>
        <dbReference type="EMBL" id="KWW98659.1"/>
    </source>
</evidence>
<dbReference type="OrthoDB" id="5121089at2"/>
<keyword evidence="3" id="KW-1185">Reference proteome</keyword>